<dbReference type="Pfam" id="PF12838">
    <property type="entry name" value="Fer4_7"/>
    <property type="match status" value="1"/>
</dbReference>
<evidence type="ECO:0000256" key="7">
    <source>
        <dbReference type="SAM" id="MobiDB-lite"/>
    </source>
</evidence>
<evidence type="ECO:0000256" key="3">
    <source>
        <dbReference type="ARBA" id="ARBA00022737"/>
    </source>
</evidence>
<reference evidence="9" key="1">
    <citation type="journal article" date="2015" name="Proc. Natl. Acad. Sci. U.S.A.">
        <title>Networks of energetic and metabolic interactions define dynamics in microbial communities.</title>
        <authorList>
            <person name="Embree M."/>
            <person name="Liu J.K."/>
            <person name="Al-Bassam M.M."/>
            <person name="Zengler K."/>
        </authorList>
    </citation>
    <scope>NUCLEOTIDE SEQUENCE</scope>
</reference>
<keyword evidence="1" id="KW-0004">4Fe-4S</keyword>
<dbReference type="InterPro" id="IPR017896">
    <property type="entry name" value="4Fe4S_Fe-S-bd"/>
</dbReference>
<feature type="region of interest" description="Disordered" evidence="7">
    <location>
        <begin position="161"/>
        <end position="193"/>
    </location>
</feature>
<keyword evidence="2" id="KW-0479">Metal-binding</keyword>
<dbReference type="GO" id="GO:0003954">
    <property type="term" value="F:NADH dehydrogenase activity"/>
    <property type="evidence" value="ECO:0007669"/>
    <property type="project" value="TreeGrafter"/>
</dbReference>
<dbReference type="GO" id="GO:0051539">
    <property type="term" value="F:4 iron, 4 sulfur cluster binding"/>
    <property type="evidence" value="ECO:0007669"/>
    <property type="project" value="UniProtKB-KW"/>
</dbReference>
<feature type="domain" description="4Fe-4S ferredoxin-type" evidence="8">
    <location>
        <begin position="81"/>
        <end position="110"/>
    </location>
</feature>
<feature type="coiled-coil region" evidence="6">
    <location>
        <begin position="131"/>
        <end position="158"/>
    </location>
</feature>
<evidence type="ECO:0000313" key="9">
    <source>
        <dbReference type="EMBL" id="KUG17850.1"/>
    </source>
</evidence>
<keyword evidence="4" id="KW-0408">Iron</keyword>
<keyword evidence="5" id="KW-0411">Iron-sulfur</keyword>
<evidence type="ECO:0000256" key="4">
    <source>
        <dbReference type="ARBA" id="ARBA00023004"/>
    </source>
</evidence>
<dbReference type="PROSITE" id="PS00198">
    <property type="entry name" value="4FE4S_FER_1"/>
    <property type="match status" value="1"/>
</dbReference>
<dbReference type="GO" id="GO:0009060">
    <property type="term" value="P:aerobic respiration"/>
    <property type="evidence" value="ECO:0007669"/>
    <property type="project" value="TreeGrafter"/>
</dbReference>
<dbReference type="GO" id="GO:0016020">
    <property type="term" value="C:membrane"/>
    <property type="evidence" value="ECO:0007669"/>
    <property type="project" value="InterPro"/>
</dbReference>
<dbReference type="AlphaFoldDB" id="A0A0W8FAI6"/>
<dbReference type="PANTHER" id="PTHR10849">
    <property type="entry name" value="NADH DEHYDROGENASE UBIQUINONE IRON-SULFUR PROTEIN 8, MITOCHONDRIAL"/>
    <property type="match status" value="1"/>
</dbReference>
<dbReference type="EMBL" id="LNQE01001419">
    <property type="protein sequence ID" value="KUG17850.1"/>
    <property type="molecule type" value="Genomic_DNA"/>
</dbReference>
<evidence type="ECO:0000256" key="2">
    <source>
        <dbReference type="ARBA" id="ARBA00022723"/>
    </source>
</evidence>
<evidence type="ECO:0000256" key="5">
    <source>
        <dbReference type="ARBA" id="ARBA00023014"/>
    </source>
</evidence>
<evidence type="ECO:0000259" key="8">
    <source>
        <dbReference type="PROSITE" id="PS51379"/>
    </source>
</evidence>
<comment type="caution">
    <text evidence="9">The sequence shown here is derived from an EMBL/GenBank/DDBJ whole genome shotgun (WGS) entry which is preliminary data.</text>
</comment>
<dbReference type="SUPFAM" id="SSF54862">
    <property type="entry name" value="4Fe-4S ferredoxins"/>
    <property type="match status" value="1"/>
</dbReference>
<accession>A0A0W8FAI6</accession>
<keyword evidence="3" id="KW-0677">Repeat</keyword>
<dbReference type="InterPro" id="IPR010226">
    <property type="entry name" value="NADH_quinone_OxRdtase_chainI"/>
</dbReference>
<protein>
    <submittedName>
        <fullName evidence="9">Coenzyme f(420)h(2) dehydrogenase (Methanophenazine) subunit fpoi</fullName>
    </submittedName>
</protein>
<keyword evidence="6" id="KW-0175">Coiled coil</keyword>
<proteinExistence type="predicted"/>
<feature type="compositionally biased region" description="Basic and acidic residues" evidence="7">
    <location>
        <begin position="167"/>
        <end position="182"/>
    </location>
</feature>
<evidence type="ECO:0000256" key="1">
    <source>
        <dbReference type="ARBA" id="ARBA00022485"/>
    </source>
</evidence>
<dbReference type="GO" id="GO:0046872">
    <property type="term" value="F:metal ion binding"/>
    <property type="evidence" value="ECO:0007669"/>
    <property type="project" value="UniProtKB-KW"/>
</dbReference>
<name>A0A0W8FAI6_9ZZZZ</name>
<gene>
    <name evidence="9" type="ORF">ASZ90_012493</name>
</gene>
<dbReference type="InterPro" id="IPR017900">
    <property type="entry name" value="4Fe4S_Fe_S_CS"/>
</dbReference>
<dbReference type="PANTHER" id="PTHR10849:SF35">
    <property type="entry name" value="FORMATE HYDROGENLYASE SUBUNIT 6-RELATED"/>
    <property type="match status" value="1"/>
</dbReference>
<sequence>MLKRKMIKNFTWPLKTASREIEVTRLYPEFMMELPDAERGIHELDATICIGCGSCARVCPNSCIEMVHFKFGNPLKNKKMQFPQIDYGRCMFCGLCVDECPVECLKMGKKVIMAGWERKDIVKGPDFLATKRFSAKEVADLEAEAKRIAAEKAAAKKAAAKDAAAAGDKKPAKEGANAEKKKAVAKPAEGGAS</sequence>
<dbReference type="Gene3D" id="3.30.70.3270">
    <property type="match status" value="1"/>
</dbReference>
<organism evidence="9">
    <name type="scientific">hydrocarbon metagenome</name>
    <dbReference type="NCBI Taxonomy" id="938273"/>
    <lineage>
        <taxon>unclassified sequences</taxon>
        <taxon>metagenomes</taxon>
        <taxon>ecological metagenomes</taxon>
    </lineage>
</organism>
<dbReference type="PROSITE" id="PS51379">
    <property type="entry name" value="4FE4S_FER_2"/>
    <property type="match status" value="2"/>
</dbReference>
<feature type="domain" description="4Fe-4S ferredoxin-type" evidence="8">
    <location>
        <begin position="40"/>
        <end position="69"/>
    </location>
</feature>
<evidence type="ECO:0000256" key="6">
    <source>
        <dbReference type="SAM" id="Coils"/>
    </source>
</evidence>